<name>A0A1W6ZRF5_9HYPH</name>
<evidence type="ECO:0000313" key="9">
    <source>
        <dbReference type="Proteomes" id="UP000194137"/>
    </source>
</evidence>
<keyword evidence="9" id="KW-1185">Reference proteome</keyword>
<evidence type="ECO:0000256" key="1">
    <source>
        <dbReference type="ARBA" id="ARBA00000085"/>
    </source>
</evidence>
<dbReference type="Pfam" id="PF00512">
    <property type="entry name" value="HisKA"/>
    <property type="match status" value="1"/>
</dbReference>
<gene>
    <name evidence="8" type="ORF">CAK95_11820</name>
</gene>
<evidence type="ECO:0000313" key="8">
    <source>
        <dbReference type="EMBL" id="ARP99700.1"/>
    </source>
</evidence>
<dbReference type="STRING" id="1235591.CAK95_11820"/>
<dbReference type="InterPro" id="IPR003661">
    <property type="entry name" value="HisK_dim/P_dom"/>
</dbReference>
<dbReference type="EMBL" id="CP021112">
    <property type="protein sequence ID" value="ARP99700.1"/>
    <property type="molecule type" value="Genomic_DNA"/>
</dbReference>
<evidence type="ECO:0000256" key="3">
    <source>
        <dbReference type="ARBA" id="ARBA00022553"/>
    </source>
</evidence>
<dbReference type="AlphaFoldDB" id="A0A1W6ZRF5"/>
<dbReference type="SUPFAM" id="SSF55874">
    <property type="entry name" value="ATPase domain of HSP90 chaperone/DNA topoisomerase II/histidine kinase"/>
    <property type="match status" value="1"/>
</dbReference>
<comment type="catalytic activity">
    <reaction evidence="1">
        <text>ATP + protein L-histidine = ADP + protein N-phospho-L-histidine.</text>
        <dbReference type="EC" id="2.7.13.3"/>
    </reaction>
</comment>
<dbReference type="KEGG" id="psin:CAK95_11820"/>
<evidence type="ECO:0000256" key="7">
    <source>
        <dbReference type="SAM" id="MobiDB-lite"/>
    </source>
</evidence>
<protein>
    <recommendedName>
        <fullName evidence="2">histidine kinase</fullName>
        <ecNumber evidence="2">2.7.13.3</ecNumber>
    </recommendedName>
</protein>
<organism evidence="8 9">
    <name type="scientific">Pseudorhodoplanes sinuspersici</name>
    <dbReference type="NCBI Taxonomy" id="1235591"/>
    <lineage>
        <taxon>Bacteria</taxon>
        <taxon>Pseudomonadati</taxon>
        <taxon>Pseudomonadota</taxon>
        <taxon>Alphaproteobacteria</taxon>
        <taxon>Hyphomicrobiales</taxon>
        <taxon>Pseudorhodoplanes</taxon>
    </lineage>
</organism>
<keyword evidence="6" id="KW-0902">Two-component regulatory system</keyword>
<dbReference type="PROSITE" id="PS50109">
    <property type="entry name" value="HIS_KIN"/>
    <property type="match status" value="1"/>
</dbReference>
<keyword evidence="4" id="KW-0808">Transferase</keyword>
<dbReference type="PANTHER" id="PTHR43047:SF78">
    <property type="entry name" value="SENSORY_REGULATORY PROTEIN RPFC"/>
    <property type="match status" value="1"/>
</dbReference>
<evidence type="ECO:0000256" key="6">
    <source>
        <dbReference type="ARBA" id="ARBA00023012"/>
    </source>
</evidence>
<keyword evidence="3" id="KW-0597">Phosphoprotein</keyword>
<feature type="region of interest" description="Disordered" evidence="7">
    <location>
        <begin position="1"/>
        <end position="27"/>
    </location>
</feature>
<dbReference type="SMART" id="SM00388">
    <property type="entry name" value="HisKA"/>
    <property type="match status" value="1"/>
</dbReference>
<dbReference type="CDD" id="cd00082">
    <property type="entry name" value="HisKA"/>
    <property type="match status" value="1"/>
</dbReference>
<dbReference type="GO" id="GO:0000155">
    <property type="term" value="F:phosphorelay sensor kinase activity"/>
    <property type="evidence" value="ECO:0007669"/>
    <property type="project" value="InterPro"/>
</dbReference>
<dbReference type="PRINTS" id="PR00344">
    <property type="entry name" value="BCTRLSENSOR"/>
</dbReference>
<evidence type="ECO:0000256" key="5">
    <source>
        <dbReference type="ARBA" id="ARBA00022777"/>
    </source>
</evidence>
<dbReference type="InterPro" id="IPR005467">
    <property type="entry name" value="His_kinase_dom"/>
</dbReference>
<accession>A0A1W6ZRF5</accession>
<dbReference type="PANTHER" id="PTHR43047">
    <property type="entry name" value="TWO-COMPONENT HISTIDINE PROTEIN KINASE"/>
    <property type="match status" value="1"/>
</dbReference>
<dbReference type="Gene3D" id="1.10.287.130">
    <property type="match status" value="1"/>
</dbReference>
<keyword evidence="5" id="KW-0418">Kinase</keyword>
<feature type="compositionally biased region" description="Basic residues" evidence="7">
    <location>
        <begin position="1"/>
        <end position="12"/>
    </location>
</feature>
<dbReference type="FunFam" id="3.30.565.10:FF:000010">
    <property type="entry name" value="Sensor histidine kinase RcsC"/>
    <property type="match status" value="1"/>
</dbReference>
<dbReference type="EC" id="2.7.13.3" evidence="2"/>
<dbReference type="CDD" id="cd16922">
    <property type="entry name" value="HATPase_EvgS-ArcB-TorS-like"/>
    <property type="match status" value="1"/>
</dbReference>
<dbReference type="Gene3D" id="3.30.565.10">
    <property type="entry name" value="Histidine kinase-like ATPase, C-terminal domain"/>
    <property type="match status" value="1"/>
</dbReference>
<reference evidence="8 9" key="1">
    <citation type="submission" date="2017-05" db="EMBL/GenBank/DDBJ databases">
        <title>Full genome sequence of Pseudorhodoplanes sinuspersici.</title>
        <authorList>
            <person name="Dastgheib S.M.M."/>
            <person name="Shavandi M."/>
            <person name="Tirandaz H."/>
        </authorList>
    </citation>
    <scope>NUCLEOTIDE SEQUENCE [LARGE SCALE GENOMIC DNA]</scope>
    <source>
        <strain evidence="8 9">RIPI110</strain>
    </source>
</reference>
<dbReference type="InterPro" id="IPR036097">
    <property type="entry name" value="HisK_dim/P_sf"/>
</dbReference>
<evidence type="ECO:0000256" key="4">
    <source>
        <dbReference type="ARBA" id="ARBA00022679"/>
    </source>
</evidence>
<dbReference type="SUPFAM" id="SSF47384">
    <property type="entry name" value="Homodimeric domain of signal transducing histidine kinase"/>
    <property type="match status" value="1"/>
</dbReference>
<dbReference type="SMART" id="SM00387">
    <property type="entry name" value="HATPase_c"/>
    <property type="match status" value="1"/>
</dbReference>
<proteinExistence type="predicted"/>
<dbReference type="InterPro" id="IPR003594">
    <property type="entry name" value="HATPase_dom"/>
</dbReference>
<dbReference type="Proteomes" id="UP000194137">
    <property type="component" value="Chromosome"/>
</dbReference>
<dbReference type="Pfam" id="PF02518">
    <property type="entry name" value="HATPase_c"/>
    <property type="match status" value="1"/>
</dbReference>
<evidence type="ECO:0000256" key="2">
    <source>
        <dbReference type="ARBA" id="ARBA00012438"/>
    </source>
</evidence>
<dbReference type="InterPro" id="IPR004358">
    <property type="entry name" value="Sig_transdc_His_kin-like_C"/>
</dbReference>
<sequence>MVAKRPKRKMAKRSPSAPRTPSRVRSERRQIENALAALAHDIRTPLTGVLALSELLAASDLPERERGWANAIKRSAEHLSLSTSIVLDAVKADATGLVLRKEVFSPRELAEDVAASLVARTDVSGLSAGVSIAEDLPETAKGDPVRLRAALENIADNAVKFTARGQVSFNVTAKLAPRNRVQLTFAVSDSGIGMTPAEIKKLFRPFAQANEDISRRFGGTGLGLVLVRRLAKAMDGDLTVTSKPGQGSTFTLTVQVAPVAT</sequence>
<dbReference type="InterPro" id="IPR036890">
    <property type="entry name" value="HATPase_C_sf"/>
</dbReference>